<evidence type="ECO:0000313" key="11">
    <source>
        <dbReference type="WBParaSite" id="nRc.2.0.1.t08838-RA"/>
    </source>
</evidence>
<dbReference type="PRINTS" id="PR00193">
    <property type="entry name" value="MYOSINHEAVY"/>
</dbReference>
<evidence type="ECO:0000259" key="9">
    <source>
        <dbReference type="PROSITE" id="PS51456"/>
    </source>
</evidence>
<dbReference type="InterPro" id="IPR001609">
    <property type="entry name" value="Myosin_head_motor_dom-like"/>
</dbReference>
<proteinExistence type="inferred from homology"/>
<reference evidence="11" key="1">
    <citation type="submission" date="2022-11" db="UniProtKB">
        <authorList>
            <consortium name="WormBaseParasite"/>
        </authorList>
    </citation>
    <scope>IDENTIFICATION</scope>
</reference>
<evidence type="ECO:0000256" key="5">
    <source>
        <dbReference type="ARBA" id="ARBA00023123"/>
    </source>
</evidence>
<dbReference type="InterPro" id="IPR036961">
    <property type="entry name" value="Kinesin_motor_dom_sf"/>
</dbReference>
<dbReference type="AlphaFoldDB" id="A0A915I3X8"/>
<evidence type="ECO:0000256" key="1">
    <source>
        <dbReference type="ARBA" id="ARBA00008314"/>
    </source>
</evidence>
<dbReference type="PROSITE" id="PS51456">
    <property type="entry name" value="MYOSIN_MOTOR"/>
    <property type="match status" value="1"/>
</dbReference>
<evidence type="ECO:0000256" key="8">
    <source>
        <dbReference type="PROSITE-ProRule" id="PRU00782"/>
    </source>
</evidence>
<evidence type="ECO:0000313" key="10">
    <source>
        <dbReference type="Proteomes" id="UP000887565"/>
    </source>
</evidence>
<dbReference type="PANTHER" id="PTHR13140:SF857">
    <property type="entry name" value="MYOSIN-11"/>
    <property type="match status" value="1"/>
</dbReference>
<keyword evidence="3" id="KW-0067">ATP-binding</keyword>
<dbReference type="OMA" id="CCISSER"/>
<dbReference type="Proteomes" id="UP000887565">
    <property type="component" value="Unplaced"/>
</dbReference>
<feature type="region of interest" description="Actin-binding" evidence="8">
    <location>
        <begin position="223"/>
        <end position="245"/>
    </location>
</feature>
<evidence type="ECO:0000256" key="4">
    <source>
        <dbReference type="ARBA" id="ARBA00023054"/>
    </source>
</evidence>
<keyword evidence="4" id="KW-0175">Coiled coil</keyword>
<dbReference type="WBParaSite" id="nRc.2.0.1.t08838-RA">
    <property type="protein sequence ID" value="nRc.2.0.1.t08838-RA"/>
    <property type="gene ID" value="nRc.2.0.1.g08838"/>
</dbReference>
<dbReference type="SUPFAM" id="SSF52540">
    <property type="entry name" value="P-loop containing nucleoside triphosphate hydrolases"/>
    <property type="match status" value="1"/>
</dbReference>
<dbReference type="PANTHER" id="PTHR13140">
    <property type="entry name" value="MYOSIN"/>
    <property type="match status" value="1"/>
</dbReference>
<dbReference type="GO" id="GO:0051015">
    <property type="term" value="F:actin filament binding"/>
    <property type="evidence" value="ECO:0007669"/>
    <property type="project" value="TreeGrafter"/>
</dbReference>
<organism evidence="10 11">
    <name type="scientific">Romanomermis culicivorax</name>
    <name type="common">Nematode worm</name>
    <dbReference type="NCBI Taxonomy" id="13658"/>
    <lineage>
        <taxon>Eukaryota</taxon>
        <taxon>Metazoa</taxon>
        <taxon>Ecdysozoa</taxon>
        <taxon>Nematoda</taxon>
        <taxon>Enoplea</taxon>
        <taxon>Dorylaimia</taxon>
        <taxon>Mermithida</taxon>
        <taxon>Mermithoidea</taxon>
        <taxon>Mermithidae</taxon>
        <taxon>Romanomermis</taxon>
    </lineage>
</organism>
<sequence>NTLRLRPQSCNTFIGLLDIAGFEIFELNGFEQLCINYTNEKLQQLFNHTMFISEQEEYQREGIDWQFIDFGLDLQPTIDLIEKPMGILSLLDEECWFPRATDKTFVEKLKANHQSQSAKFFIPDQKKSTRADFTILHYAGRVDYVSDRWLMKNMDPLNEGVVQLLQKSTDQLVSSLWKDAEFTIINVNANEQLVENGNSKTFTSSRIKKGMFRTVGQLHKEQLSKLMSTLSHTNPHFVRCIIPNYDKKPLKINSQLVLEQLRCNGVLEGIRICRQGFPNRIIFQEFRQ</sequence>
<dbReference type="GO" id="GO:0007015">
    <property type="term" value="P:actin filament organization"/>
    <property type="evidence" value="ECO:0007669"/>
    <property type="project" value="TreeGrafter"/>
</dbReference>
<feature type="domain" description="Myosin motor" evidence="9">
    <location>
        <begin position="1"/>
        <end position="288"/>
    </location>
</feature>
<dbReference type="Gene3D" id="1.20.58.530">
    <property type="match status" value="1"/>
</dbReference>
<keyword evidence="10" id="KW-1185">Reference proteome</keyword>
<keyword evidence="5 8" id="KW-0518">Myosin</keyword>
<dbReference type="SMART" id="SM00242">
    <property type="entry name" value="MYSc"/>
    <property type="match status" value="1"/>
</dbReference>
<keyword evidence="2" id="KW-0547">Nucleotide-binding</keyword>
<accession>A0A915I3X8</accession>
<dbReference type="GO" id="GO:0005737">
    <property type="term" value="C:cytoplasm"/>
    <property type="evidence" value="ECO:0007669"/>
    <property type="project" value="TreeGrafter"/>
</dbReference>
<dbReference type="Gene3D" id="3.40.850.10">
    <property type="entry name" value="Kinesin motor domain"/>
    <property type="match status" value="1"/>
</dbReference>
<comment type="similarity">
    <text evidence="1 8">Belongs to the TRAFAC class myosin-kinesin ATPase superfamily. Myosin family.</text>
</comment>
<comment type="caution">
    <text evidence="8">Lacks conserved residue(s) required for the propagation of feature annotation.</text>
</comment>
<evidence type="ECO:0000256" key="7">
    <source>
        <dbReference type="ARBA" id="ARBA00023203"/>
    </source>
</evidence>
<evidence type="ECO:0000256" key="3">
    <source>
        <dbReference type="ARBA" id="ARBA00022840"/>
    </source>
</evidence>
<protein>
    <submittedName>
        <fullName evidence="11">Myosin motor domain-containing protein</fullName>
    </submittedName>
</protein>
<dbReference type="FunFam" id="1.20.58.530:FF:000001">
    <property type="entry name" value="Myosin heavy chain"/>
    <property type="match status" value="1"/>
</dbReference>
<dbReference type="InterPro" id="IPR027417">
    <property type="entry name" value="P-loop_NTPase"/>
</dbReference>
<dbReference type="Pfam" id="PF00063">
    <property type="entry name" value="Myosin_head"/>
    <property type="match status" value="1"/>
</dbReference>
<keyword evidence="6" id="KW-0505">Motor protein</keyword>
<dbReference type="GO" id="GO:0016020">
    <property type="term" value="C:membrane"/>
    <property type="evidence" value="ECO:0007669"/>
    <property type="project" value="TreeGrafter"/>
</dbReference>
<dbReference type="GO" id="GO:0000146">
    <property type="term" value="F:microfilament motor activity"/>
    <property type="evidence" value="ECO:0007669"/>
    <property type="project" value="TreeGrafter"/>
</dbReference>
<name>A0A915I3X8_ROMCU</name>
<keyword evidence="7 8" id="KW-0009">Actin-binding</keyword>
<dbReference type="GO" id="GO:0016459">
    <property type="term" value="C:myosin complex"/>
    <property type="evidence" value="ECO:0007669"/>
    <property type="project" value="UniProtKB-KW"/>
</dbReference>
<evidence type="ECO:0000256" key="6">
    <source>
        <dbReference type="ARBA" id="ARBA00023175"/>
    </source>
</evidence>
<dbReference type="GO" id="GO:0005524">
    <property type="term" value="F:ATP binding"/>
    <property type="evidence" value="ECO:0007669"/>
    <property type="project" value="UniProtKB-KW"/>
</dbReference>
<evidence type="ECO:0000256" key="2">
    <source>
        <dbReference type="ARBA" id="ARBA00022741"/>
    </source>
</evidence>